<proteinExistence type="inferred from homology"/>
<dbReference type="InterPro" id="IPR006097">
    <property type="entry name" value="Glu/Leu/Phe/Val/Trp_DH_dimer"/>
</dbReference>
<dbReference type="FunFam" id="3.40.50.720:FF:000030">
    <property type="entry name" value="Glutamate dehydrogenase"/>
    <property type="match status" value="1"/>
</dbReference>
<evidence type="ECO:0000256" key="7">
    <source>
        <dbReference type="PIRSR" id="PIRSR000185-3"/>
    </source>
</evidence>
<reference evidence="10 11" key="1">
    <citation type="journal article" date="2020" name="Int. J. Syst. Evol. Microbiol.">
        <title>Reclassification of Streptomyces castelarensis and Streptomyces sporoclivatus as later heterotypic synonyms of Streptomyces antimycoticus.</title>
        <authorList>
            <person name="Komaki H."/>
            <person name="Tamura T."/>
        </authorList>
    </citation>
    <scope>NUCLEOTIDE SEQUENCE [LARGE SCALE GENOMIC DNA]</scope>
    <source>
        <strain evidence="10 11">NBRC 100767</strain>
    </source>
</reference>
<feature type="binding site" evidence="6">
    <location>
        <position position="379"/>
    </location>
    <ligand>
        <name>substrate</name>
    </ligand>
</feature>
<name>A0A499UTM6_9ACTN</name>
<dbReference type="InterPro" id="IPR050724">
    <property type="entry name" value="Glu_Leu_Phe_Val_DH"/>
</dbReference>
<dbReference type="PRINTS" id="PR00082">
    <property type="entry name" value="GLFDHDRGNASE"/>
</dbReference>
<dbReference type="Gene3D" id="1.10.285.10">
    <property type="entry name" value="Glutamate Dehydrogenase, chain A, domain 3"/>
    <property type="match status" value="2"/>
</dbReference>
<dbReference type="InterPro" id="IPR046346">
    <property type="entry name" value="Aminoacid_DH-like_N_sf"/>
</dbReference>
<dbReference type="PROSITE" id="PS00074">
    <property type="entry name" value="GLFV_DEHYDROGENASE"/>
    <property type="match status" value="1"/>
</dbReference>
<dbReference type="AlphaFoldDB" id="A0A499UTM6"/>
<protein>
    <recommendedName>
        <fullName evidence="4">Glutamate dehydrogenase</fullName>
    </recommendedName>
</protein>
<dbReference type="FunFam" id="1.10.285.10:FF:000001">
    <property type="entry name" value="Glutamate dehydrogenase"/>
    <property type="match status" value="1"/>
</dbReference>
<dbReference type="SMART" id="SM00839">
    <property type="entry name" value="ELFV_dehydrog"/>
    <property type="match status" value="1"/>
</dbReference>
<dbReference type="InterPro" id="IPR014362">
    <property type="entry name" value="Glu_DH"/>
</dbReference>
<evidence type="ECO:0000256" key="4">
    <source>
        <dbReference type="PIRNR" id="PIRNR000185"/>
    </source>
</evidence>
<feature type="site" description="Important for catalysis" evidence="7">
    <location>
        <position position="168"/>
    </location>
</feature>
<dbReference type="Pfam" id="PF00208">
    <property type="entry name" value="ELFV_dehydrog"/>
    <property type="match status" value="1"/>
</dbReference>
<dbReference type="PIRSF" id="PIRSF000185">
    <property type="entry name" value="Glu_DH"/>
    <property type="match status" value="1"/>
</dbReference>
<organism evidence="10 11">
    <name type="scientific">Streptomyces antimycoticus</name>
    <dbReference type="NCBI Taxonomy" id="68175"/>
    <lineage>
        <taxon>Bacteria</taxon>
        <taxon>Bacillati</taxon>
        <taxon>Actinomycetota</taxon>
        <taxon>Actinomycetes</taxon>
        <taxon>Kitasatosporales</taxon>
        <taxon>Streptomycetaceae</taxon>
        <taxon>Streptomyces</taxon>
        <taxon>Streptomyces violaceusniger group</taxon>
    </lineage>
</organism>
<comment type="similarity">
    <text evidence="1 4 8">Belongs to the Glu/Leu/Phe/Val dehydrogenases family.</text>
</comment>
<dbReference type="GO" id="GO:0000166">
    <property type="term" value="F:nucleotide binding"/>
    <property type="evidence" value="ECO:0007669"/>
    <property type="project" value="UniProtKB-KW"/>
</dbReference>
<dbReference type="PANTHER" id="PTHR43571">
    <property type="entry name" value="NADP-SPECIFIC GLUTAMATE DEHYDROGENASE 1-RELATED"/>
    <property type="match status" value="1"/>
</dbReference>
<evidence type="ECO:0000256" key="1">
    <source>
        <dbReference type="ARBA" id="ARBA00006382"/>
    </source>
</evidence>
<dbReference type="InterPro" id="IPR006096">
    <property type="entry name" value="Glu/Leu/Phe/Val/Trp_DH_C"/>
</dbReference>
<feature type="domain" description="Glutamate/phenylalanine/leucine/valine/L-tryptophan dehydrogenase C-terminal" evidence="9">
    <location>
        <begin position="205"/>
        <end position="446"/>
    </location>
</feature>
<dbReference type="Proteomes" id="UP000463951">
    <property type="component" value="Chromosome"/>
</dbReference>
<dbReference type="NCBIfam" id="NF006929">
    <property type="entry name" value="PRK09414.1"/>
    <property type="match status" value="1"/>
</dbReference>
<dbReference type="PANTHER" id="PTHR43571:SF1">
    <property type="entry name" value="NADP-SPECIFIC GLUTAMATE DEHYDROGENASE 1-RELATED"/>
    <property type="match status" value="1"/>
</dbReference>
<feature type="active site" description="Proton donor" evidence="5">
    <location>
        <position position="128"/>
    </location>
</feature>
<dbReference type="Gene3D" id="3.40.50.10860">
    <property type="entry name" value="Leucine Dehydrogenase, chain A, domain 1"/>
    <property type="match status" value="1"/>
</dbReference>
<dbReference type="GO" id="GO:0005829">
    <property type="term" value="C:cytosol"/>
    <property type="evidence" value="ECO:0007669"/>
    <property type="project" value="TreeGrafter"/>
</dbReference>
<dbReference type="InterPro" id="IPR006095">
    <property type="entry name" value="Glu/Leu/Phe/Val/Trp_DH"/>
</dbReference>
<feature type="binding site" evidence="6">
    <location>
        <position position="92"/>
    </location>
    <ligand>
        <name>substrate</name>
    </ligand>
</feature>
<evidence type="ECO:0000256" key="5">
    <source>
        <dbReference type="PIRSR" id="PIRSR000185-1"/>
    </source>
</evidence>
<feature type="binding site" evidence="6">
    <location>
        <position position="167"/>
    </location>
    <ligand>
        <name>substrate</name>
    </ligand>
</feature>
<sequence length="448" mass="48449">MDVSAQIEAVYDTLRRRNPGEAEFHQAAHEVLHAIGPVLTAHPEYADARIVERLCEPERQLMFRVPWVDDQGTVRVNRGFRVEFNSALGPYKGGLRFHPSVNLGIVKFLGFEQIFKNALTGLAIGGGKGGADFDPKGRSEAEVMRFCQSFMTELYRHLGEHTDVPAGDIGVGGREIGYLFGQYKRITNRFEAGVLTGKPVGWGGSHARTEATGYGTVFFAQEMLATRGQDFDGRRVVVSGSGNVAVYAIEKVHALGGLVVACSDSSGYLVDENGLDLALLKEIKEVRRERLSAYAEAKPSARFSHRGSVFDVPCEIALPCATQNELHQQDAGALVKNGVLAVAEGANMPCTPEAVEVFRGARVLFGPGKAANAGGVATSALEMQQNASRDRWTFERTEDQLAGIMRQVHAQCRASAEIYGGDADDYVLGANTAGFRHVADAMMAQGVI</sequence>
<keyword evidence="6" id="KW-0520">NAD</keyword>
<evidence type="ECO:0000313" key="10">
    <source>
        <dbReference type="EMBL" id="BBJ45363.1"/>
    </source>
</evidence>
<feature type="binding site" evidence="6">
    <location>
        <position position="116"/>
    </location>
    <ligand>
        <name>substrate</name>
    </ligand>
</feature>
<dbReference type="InterPro" id="IPR033922">
    <property type="entry name" value="NAD_bind_Glu_DH"/>
</dbReference>
<gene>
    <name evidence="10" type="ORF">SSPO_080810</name>
</gene>
<dbReference type="EMBL" id="AP019620">
    <property type="protein sequence ID" value="BBJ45363.1"/>
    <property type="molecule type" value="Genomic_DNA"/>
</dbReference>
<dbReference type="Gene3D" id="3.40.50.720">
    <property type="entry name" value="NAD(P)-binding Rossmann-like Domain"/>
    <property type="match status" value="1"/>
</dbReference>
<dbReference type="FunFam" id="3.40.50.10860:FF:000002">
    <property type="entry name" value="Glutamate dehydrogenase"/>
    <property type="match status" value="1"/>
</dbReference>
<dbReference type="Pfam" id="PF02812">
    <property type="entry name" value="ELFV_dehydrog_N"/>
    <property type="match status" value="1"/>
</dbReference>
<evidence type="ECO:0000256" key="8">
    <source>
        <dbReference type="RuleBase" id="RU004417"/>
    </source>
</evidence>
<feature type="binding site" evidence="6">
    <location>
        <position position="212"/>
    </location>
    <ligand>
        <name>NAD(+)</name>
        <dbReference type="ChEBI" id="CHEBI:57540"/>
    </ligand>
</feature>
<dbReference type="SUPFAM" id="SSF53223">
    <property type="entry name" value="Aminoacid dehydrogenase-like, N-terminal domain"/>
    <property type="match status" value="1"/>
</dbReference>
<comment type="subunit">
    <text evidence="2">Homohexamer.</text>
</comment>
<dbReference type="InterPro" id="IPR036291">
    <property type="entry name" value="NAD(P)-bd_dom_sf"/>
</dbReference>
<feature type="binding site" evidence="6">
    <location>
        <position position="243"/>
    </location>
    <ligand>
        <name>NAD(+)</name>
        <dbReference type="ChEBI" id="CHEBI:57540"/>
    </ligand>
</feature>
<accession>A0A499UTM6</accession>
<dbReference type="GO" id="GO:0006537">
    <property type="term" value="P:glutamate biosynthetic process"/>
    <property type="evidence" value="ECO:0007669"/>
    <property type="project" value="TreeGrafter"/>
</dbReference>
<evidence type="ECO:0000313" key="11">
    <source>
        <dbReference type="Proteomes" id="UP000463951"/>
    </source>
</evidence>
<dbReference type="InterPro" id="IPR033524">
    <property type="entry name" value="Glu/Leu/Phe/Val_DH_AS"/>
</dbReference>
<dbReference type="SUPFAM" id="SSF51735">
    <property type="entry name" value="NAD(P)-binding Rossmann-fold domains"/>
    <property type="match status" value="1"/>
</dbReference>
<dbReference type="GO" id="GO:0004354">
    <property type="term" value="F:glutamate dehydrogenase (NADP+) activity"/>
    <property type="evidence" value="ECO:0007669"/>
    <property type="project" value="TreeGrafter"/>
</dbReference>
<evidence type="ECO:0000256" key="2">
    <source>
        <dbReference type="ARBA" id="ARBA00011643"/>
    </source>
</evidence>
<evidence type="ECO:0000256" key="3">
    <source>
        <dbReference type="ARBA" id="ARBA00023002"/>
    </source>
</evidence>
<evidence type="ECO:0000256" key="6">
    <source>
        <dbReference type="PIRSR" id="PIRSR000185-2"/>
    </source>
</evidence>
<keyword evidence="3 4" id="KW-0560">Oxidoreductase</keyword>
<feature type="binding site" evidence="6">
    <location>
        <position position="113"/>
    </location>
    <ligand>
        <name>substrate</name>
    </ligand>
</feature>
<evidence type="ECO:0000259" key="9">
    <source>
        <dbReference type="SMART" id="SM00839"/>
    </source>
</evidence>
<dbReference type="CDD" id="cd05313">
    <property type="entry name" value="NAD_bind_2_Glu_DH"/>
    <property type="match status" value="1"/>
</dbReference>
<keyword evidence="6" id="KW-0547">Nucleotide-binding</keyword>